<dbReference type="SUPFAM" id="SSF63570">
    <property type="entry name" value="PABC (PABP) domain"/>
    <property type="match status" value="1"/>
</dbReference>
<dbReference type="CDD" id="cd12378">
    <property type="entry name" value="RRM1_I_PABPs"/>
    <property type="match status" value="1"/>
</dbReference>
<dbReference type="CDD" id="cd12379">
    <property type="entry name" value="RRM2_I_PABPs"/>
    <property type="match status" value="1"/>
</dbReference>
<dbReference type="CDD" id="cd12380">
    <property type="entry name" value="RRM3_I_PABPs"/>
    <property type="match status" value="1"/>
</dbReference>
<feature type="domain" description="RRM" evidence="8">
    <location>
        <begin position="1"/>
        <end position="64"/>
    </location>
</feature>
<dbReference type="AlphaFoldDB" id="A0A3B4FA27"/>
<dbReference type="SUPFAM" id="SSF54928">
    <property type="entry name" value="RNA-binding domain, RBD"/>
    <property type="match status" value="2"/>
</dbReference>
<dbReference type="FunFam" id="3.30.70.330:FF:000042">
    <property type="entry name" value="Polyadenylate-binding protein"/>
    <property type="match status" value="1"/>
</dbReference>
<comment type="similarity">
    <text evidence="2 7">Belongs to the polyadenylate-binding protein type-1 family.</text>
</comment>
<dbReference type="InterPro" id="IPR035979">
    <property type="entry name" value="RBD_domain_sf"/>
</dbReference>
<feature type="domain" description="RRM" evidence="8">
    <location>
        <begin position="166"/>
        <end position="243"/>
    </location>
</feature>
<dbReference type="InterPro" id="IPR002004">
    <property type="entry name" value="PABP_HYD_C"/>
</dbReference>
<evidence type="ECO:0000313" key="10">
    <source>
        <dbReference type="Ensembl" id="ENSPNYP00000006793.1"/>
    </source>
</evidence>
<dbReference type="FunFam" id="3.30.70.330:FF:000154">
    <property type="entry name" value="Polyadenylate-binding protein"/>
    <property type="match status" value="1"/>
</dbReference>
<dbReference type="GO" id="GO:0003723">
    <property type="term" value="F:RNA binding"/>
    <property type="evidence" value="ECO:0007669"/>
    <property type="project" value="UniProtKB-UniRule"/>
</dbReference>
<dbReference type="InterPro" id="IPR045305">
    <property type="entry name" value="RRM2_I_PABPs"/>
</dbReference>
<dbReference type="InterPro" id="IPR003954">
    <property type="entry name" value="RRM_euk-type"/>
</dbReference>
<dbReference type="FunFam" id="3.30.70.330:FF:000003">
    <property type="entry name" value="Polyadenylate-binding protein"/>
    <property type="match status" value="1"/>
</dbReference>
<dbReference type="InterPro" id="IPR012677">
    <property type="entry name" value="Nucleotide-bd_a/b_plait_sf"/>
</dbReference>
<feature type="domain" description="PABC" evidence="9">
    <location>
        <begin position="484"/>
        <end position="561"/>
    </location>
</feature>
<comment type="function">
    <text evidence="7">Binds the poly(A) tail of mRNA.</text>
</comment>
<dbReference type="Ensembl" id="ENSPNYT00000006962.1">
    <property type="protein sequence ID" value="ENSPNYP00000006793.1"/>
    <property type="gene ID" value="ENSPNYG00000005192.1"/>
</dbReference>
<evidence type="ECO:0000256" key="6">
    <source>
        <dbReference type="PROSITE-ProRule" id="PRU00176"/>
    </source>
</evidence>
<dbReference type="SMART" id="SM00360">
    <property type="entry name" value="RRM"/>
    <property type="match status" value="4"/>
</dbReference>
<evidence type="ECO:0000256" key="5">
    <source>
        <dbReference type="ARBA" id="ARBA00022884"/>
    </source>
</evidence>
<comment type="subcellular location">
    <subcellularLocation>
        <location evidence="1 7">Cytoplasm</location>
    </subcellularLocation>
</comment>
<keyword evidence="5 6" id="KW-0694">RNA-binding</keyword>
<dbReference type="SMART" id="SM00517">
    <property type="entry name" value="PolyA"/>
    <property type="match status" value="1"/>
</dbReference>
<dbReference type="CDD" id="cd12381">
    <property type="entry name" value="RRM4_I_PABPs"/>
    <property type="match status" value="1"/>
</dbReference>
<evidence type="ECO:0000256" key="3">
    <source>
        <dbReference type="ARBA" id="ARBA00022490"/>
    </source>
</evidence>
<dbReference type="Pfam" id="PF00076">
    <property type="entry name" value="RRM_1"/>
    <property type="match status" value="4"/>
</dbReference>
<dbReference type="Gene3D" id="1.10.1900.10">
    <property type="entry name" value="c-terminal domain of poly(a) binding protein"/>
    <property type="match status" value="1"/>
</dbReference>
<dbReference type="PROSITE" id="PS50102">
    <property type="entry name" value="RRM"/>
    <property type="match status" value="4"/>
</dbReference>
<dbReference type="InterPro" id="IPR036053">
    <property type="entry name" value="PABP-dom"/>
</dbReference>
<protein>
    <recommendedName>
        <fullName evidence="7">Polyadenylate-binding protein</fullName>
        <shortName evidence="7">PABP</shortName>
    </recommendedName>
</protein>
<dbReference type="GeneTree" id="ENSGT00940000160311"/>
<dbReference type="InterPro" id="IPR000504">
    <property type="entry name" value="RRM_dom"/>
</dbReference>
<organism evidence="10">
    <name type="scientific">Pundamilia nyererei</name>
    <dbReference type="NCBI Taxonomy" id="303518"/>
    <lineage>
        <taxon>Eukaryota</taxon>
        <taxon>Metazoa</taxon>
        <taxon>Chordata</taxon>
        <taxon>Craniata</taxon>
        <taxon>Vertebrata</taxon>
        <taxon>Euteleostomi</taxon>
        <taxon>Actinopterygii</taxon>
        <taxon>Neopterygii</taxon>
        <taxon>Teleostei</taxon>
        <taxon>Neoteleostei</taxon>
        <taxon>Acanthomorphata</taxon>
        <taxon>Ovalentaria</taxon>
        <taxon>Cichlomorphae</taxon>
        <taxon>Cichliformes</taxon>
        <taxon>Cichlidae</taxon>
        <taxon>African cichlids</taxon>
        <taxon>Pseudocrenilabrinae</taxon>
        <taxon>Haplochromini</taxon>
        <taxon>Pundamilia</taxon>
    </lineage>
</organism>
<evidence type="ECO:0000256" key="7">
    <source>
        <dbReference type="RuleBase" id="RU362004"/>
    </source>
</evidence>
<dbReference type="Pfam" id="PF00658">
    <property type="entry name" value="MLLE"/>
    <property type="match status" value="1"/>
</dbReference>
<evidence type="ECO:0000259" key="9">
    <source>
        <dbReference type="PROSITE" id="PS51309"/>
    </source>
</evidence>
<evidence type="ECO:0000259" key="8">
    <source>
        <dbReference type="PROSITE" id="PS50102"/>
    </source>
</evidence>
<dbReference type="InterPro" id="IPR006515">
    <property type="entry name" value="PABP_1234"/>
</dbReference>
<dbReference type="InterPro" id="IPR034364">
    <property type="entry name" value="PABP_RRM1"/>
</dbReference>
<reference evidence="10" key="1">
    <citation type="submission" date="2023-09" db="UniProtKB">
        <authorList>
            <consortium name="Ensembl"/>
        </authorList>
    </citation>
    <scope>IDENTIFICATION</scope>
</reference>
<dbReference type="NCBIfam" id="TIGR01628">
    <property type="entry name" value="PABP-1234"/>
    <property type="match status" value="1"/>
</dbReference>
<proteinExistence type="inferred from homology"/>
<keyword evidence="3 7" id="KW-0963">Cytoplasm</keyword>
<name>A0A3B4FA27_9CICH</name>
<dbReference type="FunFam" id="1.10.1900.10:FF:000001">
    <property type="entry name" value="Polyadenylate-binding protein"/>
    <property type="match status" value="1"/>
</dbReference>
<keyword evidence="4" id="KW-0677">Repeat</keyword>
<dbReference type="PROSITE" id="PS51309">
    <property type="entry name" value="PABC"/>
    <property type="match status" value="1"/>
</dbReference>
<sequence length="577" mass="64525">MLYEKFSPAGPILSIRVCRDMITRRSLGYAYVNFQQPADAERALDTMNFDVIKGRPLRIMWSQRDPSLRKSGVGNIFIKNLDKSIDNKALYDTFSAFGNILSCKVVCDENGSKGYGFVHFETHEAAERAIEKMNGMLLNDRKVFVGRFKSRKEREAELGARAREFTNVYIKNFGEDMDDEKLKELFSKYGPALSIRVMTDESGKSKGFGFVSFERHEDAQKAVDEMNGKELNGRQVYVGRAQKKGERQNELKRKFEQMKQDRMTRYQGVNLYVKNLDDGLDDERLRKEFSPFGTITSAKVMMEGGRSKGFGFVCFSSPEEATKAVTEMNGRIVATKPLYVALAQRKEERQAHLTNQYMQRMATVRAVPNPVLNPYQPAPPSGYFMAAIPQAQNRAAYYSANQLAQLRPSPRWATQGVRPQRNFDQAPLAVVIAATQALNQRPANASAAAAPVRAMPQYKYAAGVRNPQQHMASQPQPAVHVQGQEPLTASMLAAAPPQEQKQMLGERLFPLIQNMHPSLAGKITGMLLEIDNSELLHMLESPESLRSKVDEAVAVLQAHQAKEAAQKSSTPAGVPSV</sequence>
<feature type="domain" description="RRM" evidence="8">
    <location>
        <begin position="269"/>
        <end position="345"/>
    </location>
</feature>
<dbReference type="PANTHER" id="PTHR24012">
    <property type="entry name" value="RNA BINDING PROTEIN"/>
    <property type="match status" value="1"/>
</dbReference>
<evidence type="ECO:0000256" key="4">
    <source>
        <dbReference type="ARBA" id="ARBA00022737"/>
    </source>
</evidence>
<dbReference type="SMART" id="SM00361">
    <property type="entry name" value="RRM_1"/>
    <property type="match status" value="3"/>
</dbReference>
<evidence type="ECO:0000256" key="2">
    <source>
        <dbReference type="ARBA" id="ARBA00008557"/>
    </source>
</evidence>
<feature type="domain" description="RRM" evidence="8">
    <location>
        <begin position="74"/>
        <end position="150"/>
    </location>
</feature>
<dbReference type="GO" id="GO:0005737">
    <property type="term" value="C:cytoplasm"/>
    <property type="evidence" value="ECO:0007669"/>
    <property type="project" value="UniProtKB-SubCell"/>
</dbReference>
<accession>A0A3B4FA27</accession>
<evidence type="ECO:0000256" key="1">
    <source>
        <dbReference type="ARBA" id="ARBA00004496"/>
    </source>
</evidence>
<dbReference type="Gene3D" id="3.30.70.330">
    <property type="match status" value="4"/>
</dbReference>